<reference evidence="7 8" key="1">
    <citation type="submission" date="2019-06" db="EMBL/GenBank/DDBJ databases">
        <title>Sequencing the genomes of 1000 actinobacteria strains.</title>
        <authorList>
            <person name="Klenk H.-P."/>
        </authorList>
    </citation>
    <scope>NUCLEOTIDE SEQUENCE [LARGE SCALE GENOMIC DNA]</scope>
    <source>
        <strain evidence="7 8">DSM 10596</strain>
    </source>
</reference>
<keyword evidence="4 6" id="KW-0472">Membrane</keyword>
<proteinExistence type="predicted"/>
<feature type="transmembrane region" description="Helical" evidence="6">
    <location>
        <begin position="44"/>
        <end position="63"/>
    </location>
</feature>
<evidence type="ECO:0000256" key="4">
    <source>
        <dbReference type="ARBA" id="ARBA00023136"/>
    </source>
</evidence>
<comment type="caution">
    <text evidence="7">The sequence shown here is derived from an EMBL/GenBank/DDBJ whole genome shotgun (WGS) entry which is preliminary data.</text>
</comment>
<feature type="binding site" evidence="5">
    <location>
        <position position="197"/>
    </location>
    <ligand>
        <name>Zn(2+)</name>
        <dbReference type="ChEBI" id="CHEBI:29105"/>
    </ligand>
</feature>
<feature type="transmembrane region" description="Helical" evidence="6">
    <location>
        <begin position="83"/>
        <end position="100"/>
    </location>
</feature>
<comment type="subcellular location">
    <subcellularLocation>
        <location evidence="1">Membrane</location>
        <topology evidence="1">Multi-pass membrane protein</topology>
    </subcellularLocation>
</comment>
<dbReference type="PANTHER" id="PTHR20855:SF3">
    <property type="entry name" value="LD03007P"/>
    <property type="match status" value="1"/>
</dbReference>
<dbReference type="EMBL" id="VFNV01000001">
    <property type="protein sequence ID" value="TQK76272.1"/>
    <property type="molecule type" value="Genomic_DNA"/>
</dbReference>
<dbReference type="PANTHER" id="PTHR20855">
    <property type="entry name" value="ADIPOR/PROGESTIN RECEPTOR-RELATED"/>
    <property type="match status" value="1"/>
</dbReference>
<evidence type="ECO:0000256" key="5">
    <source>
        <dbReference type="PIRSR" id="PIRSR604254-1"/>
    </source>
</evidence>
<dbReference type="GO" id="GO:0046872">
    <property type="term" value="F:metal ion binding"/>
    <property type="evidence" value="ECO:0007669"/>
    <property type="project" value="UniProtKB-KW"/>
</dbReference>
<evidence type="ECO:0000256" key="1">
    <source>
        <dbReference type="ARBA" id="ARBA00004141"/>
    </source>
</evidence>
<dbReference type="InterPro" id="IPR004254">
    <property type="entry name" value="AdipoR/HlyIII-related"/>
</dbReference>
<dbReference type="Proteomes" id="UP000316181">
    <property type="component" value="Unassembled WGS sequence"/>
</dbReference>
<feature type="transmembrane region" description="Helical" evidence="6">
    <location>
        <begin position="16"/>
        <end position="37"/>
    </location>
</feature>
<feature type="binding site" evidence="5">
    <location>
        <position position="193"/>
    </location>
    <ligand>
        <name>Zn(2+)</name>
        <dbReference type="ChEBI" id="CHEBI:29105"/>
    </ligand>
</feature>
<dbReference type="RefSeq" id="WP_246043519.1">
    <property type="nucleotide sequence ID" value="NZ_BAAATB010000002.1"/>
</dbReference>
<evidence type="ECO:0000313" key="7">
    <source>
        <dbReference type="EMBL" id="TQK76272.1"/>
    </source>
</evidence>
<gene>
    <name evidence="7" type="ORF">FB389_0932</name>
</gene>
<evidence type="ECO:0000313" key="8">
    <source>
        <dbReference type="Proteomes" id="UP000316181"/>
    </source>
</evidence>
<name>A0A542SNW2_9MICO</name>
<dbReference type="AlphaFoldDB" id="A0A542SNW2"/>
<keyword evidence="5" id="KW-0862">Zinc</keyword>
<keyword evidence="5" id="KW-0479">Metal-binding</keyword>
<feature type="transmembrane region" description="Helical" evidence="6">
    <location>
        <begin position="160"/>
        <end position="180"/>
    </location>
</feature>
<feature type="transmembrane region" description="Helical" evidence="6">
    <location>
        <begin position="107"/>
        <end position="126"/>
    </location>
</feature>
<keyword evidence="8" id="KW-1185">Reference proteome</keyword>
<keyword evidence="3 6" id="KW-1133">Transmembrane helix</keyword>
<accession>A0A542SNW2</accession>
<dbReference type="Pfam" id="PF03006">
    <property type="entry name" value="HlyIII"/>
    <property type="match status" value="1"/>
</dbReference>
<sequence>MTPTSGVSDLKPRLRGWLHAGAAPLALAAGIVLVCLTPTVPGKLASATFALASVMLFATSATYHLGRWSVRTKAVLRRLDHSNIFLLIAGTYTPLAVLLLDRRNCIILLSIVWAGAIAGLLARVLWLTAPRWLYVPIYVALGWVAVAYLPSFWRTGGPAVVWLVVAGGLAYTLGAVVYGFKKPNPSPTWFGFHEVFHSLTLAAFACHCTAIMIAATTVTAAAR</sequence>
<feature type="transmembrane region" description="Helical" evidence="6">
    <location>
        <begin position="132"/>
        <end position="153"/>
    </location>
</feature>
<evidence type="ECO:0000256" key="6">
    <source>
        <dbReference type="SAM" id="Phobius"/>
    </source>
</evidence>
<protein>
    <submittedName>
        <fullName evidence="7">Hemolysin III</fullName>
    </submittedName>
</protein>
<feature type="binding site" evidence="5">
    <location>
        <position position="64"/>
    </location>
    <ligand>
        <name>Zn(2+)</name>
        <dbReference type="ChEBI" id="CHEBI:29105"/>
    </ligand>
</feature>
<feature type="transmembrane region" description="Helical" evidence="6">
    <location>
        <begin position="200"/>
        <end position="222"/>
    </location>
</feature>
<evidence type="ECO:0000256" key="2">
    <source>
        <dbReference type="ARBA" id="ARBA00022692"/>
    </source>
</evidence>
<keyword evidence="2 6" id="KW-0812">Transmembrane</keyword>
<organism evidence="7 8">
    <name type="scientific">Rarobacter incanus</name>
    <dbReference type="NCBI Taxonomy" id="153494"/>
    <lineage>
        <taxon>Bacteria</taxon>
        <taxon>Bacillati</taxon>
        <taxon>Actinomycetota</taxon>
        <taxon>Actinomycetes</taxon>
        <taxon>Micrococcales</taxon>
        <taxon>Rarobacteraceae</taxon>
        <taxon>Rarobacter</taxon>
    </lineage>
</organism>
<evidence type="ECO:0000256" key="3">
    <source>
        <dbReference type="ARBA" id="ARBA00022989"/>
    </source>
</evidence>
<dbReference type="GO" id="GO:0016020">
    <property type="term" value="C:membrane"/>
    <property type="evidence" value="ECO:0007669"/>
    <property type="project" value="UniProtKB-SubCell"/>
</dbReference>